<dbReference type="RefSeq" id="WP_162329959.1">
    <property type="nucleotide sequence ID" value="NZ_CP048113.1"/>
</dbReference>
<reference evidence="1 2" key="1">
    <citation type="submission" date="2020-01" db="EMBL/GenBank/DDBJ databases">
        <title>Complete genome sequence of Chitinophaga sp. H33E-04 isolated from quinoa roots.</title>
        <authorList>
            <person name="Weon H.-Y."/>
            <person name="Lee S.A."/>
        </authorList>
    </citation>
    <scope>NUCLEOTIDE SEQUENCE [LARGE SCALE GENOMIC DNA]</scope>
    <source>
        <strain evidence="1 2">H33E-04</strain>
    </source>
</reference>
<dbReference type="InterPro" id="IPR016181">
    <property type="entry name" value="Acyl_CoA_acyltransferase"/>
</dbReference>
<dbReference type="AlphaFoldDB" id="A0A6B9ZAA7"/>
<dbReference type="Gene3D" id="3.40.630.30">
    <property type="match status" value="1"/>
</dbReference>
<sequence length="334" mass="37799">MMSFNVVTIYDNRRWDRFVRNAHMSDFNHSWHYHSTAADGEPLLLVYEEQNEFIALPVIRKSEGETNGVRQYSLHSYAGPLCSTNFALLNSGMQERFERMFRLFMEQHTIISVSVQLHPLIHKNFKPISLGVLRKNPESMLIQITPGTGMQPEHYGEDFGNRLSLLQRKGYTVRQALAIHDVDAFGEIFRRNLGALNQQAAAHYDKAWFRQMLRPGGFDACLLLAGQGMQTAAGALLTCCNDLMKLHIAATHENFLFDAPLRVLLHEAVMLGQKTGMQHLLLEGLAGRPEILYACKAYGPELYPGFDTWQISSGKTDYGDSKARKLRQPLSVAV</sequence>
<accession>A0A6B9ZAA7</accession>
<dbReference type="SUPFAM" id="SSF55729">
    <property type="entry name" value="Acyl-CoA N-acyltransferases (Nat)"/>
    <property type="match status" value="1"/>
</dbReference>
<organism evidence="1 2">
    <name type="scientific">Chitinophaga agri</name>
    <dbReference type="NCBI Taxonomy" id="2703787"/>
    <lineage>
        <taxon>Bacteria</taxon>
        <taxon>Pseudomonadati</taxon>
        <taxon>Bacteroidota</taxon>
        <taxon>Chitinophagia</taxon>
        <taxon>Chitinophagales</taxon>
        <taxon>Chitinophagaceae</taxon>
        <taxon>Chitinophaga</taxon>
    </lineage>
</organism>
<evidence type="ECO:0000313" key="2">
    <source>
        <dbReference type="Proteomes" id="UP000476411"/>
    </source>
</evidence>
<protein>
    <recommendedName>
        <fullName evidence="3">GNAT family N-acetyltransferase</fullName>
    </recommendedName>
</protein>
<name>A0A6B9ZAA7_9BACT</name>
<dbReference type="Proteomes" id="UP000476411">
    <property type="component" value="Chromosome"/>
</dbReference>
<proteinExistence type="predicted"/>
<dbReference type="KEGG" id="chih:GWR21_01180"/>
<keyword evidence="2" id="KW-1185">Reference proteome</keyword>
<evidence type="ECO:0000313" key="1">
    <source>
        <dbReference type="EMBL" id="QHS58254.1"/>
    </source>
</evidence>
<dbReference type="EMBL" id="CP048113">
    <property type="protein sequence ID" value="QHS58254.1"/>
    <property type="molecule type" value="Genomic_DNA"/>
</dbReference>
<gene>
    <name evidence="1" type="ORF">GWR21_01180</name>
</gene>
<evidence type="ECO:0008006" key="3">
    <source>
        <dbReference type="Google" id="ProtNLM"/>
    </source>
</evidence>